<dbReference type="Pfam" id="PF11258">
    <property type="entry name" value="DUF3048"/>
    <property type="match status" value="1"/>
</dbReference>
<evidence type="ECO:0008006" key="4">
    <source>
        <dbReference type="Google" id="ProtNLM"/>
    </source>
</evidence>
<comment type="caution">
    <text evidence="3">The sequence shown here is derived from an EMBL/GenBank/DDBJ whole genome shotgun (WGS) entry which is preliminary data.</text>
</comment>
<proteinExistence type="predicted"/>
<name>X1VCC5_9ZZZZ</name>
<evidence type="ECO:0000313" key="3">
    <source>
        <dbReference type="EMBL" id="GAJ11331.1"/>
    </source>
</evidence>
<feature type="domain" description="DUF3048" evidence="2">
    <location>
        <begin position="171"/>
        <end position="246"/>
    </location>
</feature>
<accession>X1VCC5</accession>
<dbReference type="SUPFAM" id="SSF159774">
    <property type="entry name" value="YerB-like"/>
    <property type="match status" value="1"/>
</dbReference>
<dbReference type="Pfam" id="PF17479">
    <property type="entry name" value="DUF3048_C"/>
    <property type="match status" value="1"/>
</dbReference>
<feature type="domain" description="DUF3048" evidence="1">
    <location>
        <begin position="3"/>
        <end position="143"/>
    </location>
</feature>
<evidence type="ECO:0000259" key="2">
    <source>
        <dbReference type="Pfam" id="PF17479"/>
    </source>
</evidence>
<organism evidence="3">
    <name type="scientific">marine sediment metagenome</name>
    <dbReference type="NCBI Taxonomy" id="412755"/>
    <lineage>
        <taxon>unclassified sequences</taxon>
        <taxon>metagenomes</taxon>
        <taxon>ecological metagenomes</taxon>
    </lineage>
</organism>
<dbReference type="AlphaFoldDB" id="X1VCC5"/>
<dbReference type="Gene3D" id="3.50.90.10">
    <property type="entry name" value="YerB-like"/>
    <property type="match status" value="1"/>
</dbReference>
<dbReference type="EMBL" id="BARW01030935">
    <property type="protein sequence ID" value="GAJ11331.1"/>
    <property type="molecule type" value="Genomic_DNA"/>
</dbReference>
<feature type="non-terminal residue" evidence="3">
    <location>
        <position position="247"/>
    </location>
</feature>
<evidence type="ECO:0000259" key="1">
    <source>
        <dbReference type="Pfam" id="PF11258"/>
    </source>
</evidence>
<dbReference type="InterPro" id="IPR021416">
    <property type="entry name" value="DUF3048_N"/>
</dbReference>
<protein>
    <recommendedName>
        <fullName evidence="4">DUF3048 domain-containing protein</fullName>
    </recommendedName>
</protein>
<dbReference type="InterPro" id="IPR035328">
    <property type="entry name" value="DUF3048_C"/>
</dbReference>
<dbReference type="InterPro" id="IPR023158">
    <property type="entry name" value="YerB-like_sf"/>
</dbReference>
<reference evidence="3" key="1">
    <citation type="journal article" date="2014" name="Front. Microbiol.">
        <title>High frequency of phylogenetically diverse reductive dehalogenase-homologous genes in deep subseafloor sedimentary metagenomes.</title>
        <authorList>
            <person name="Kawai M."/>
            <person name="Futagami T."/>
            <person name="Toyoda A."/>
            <person name="Takaki Y."/>
            <person name="Nishi S."/>
            <person name="Hori S."/>
            <person name="Arai W."/>
            <person name="Tsubouchi T."/>
            <person name="Morono Y."/>
            <person name="Uchiyama I."/>
            <person name="Ito T."/>
            <person name="Fujiyama A."/>
            <person name="Inagaki F."/>
            <person name="Takami H."/>
        </authorList>
    </citation>
    <scope>NUCLEOTIDE SEQUENCE</scope>
    <source>
        <strain evidence="3">Expedition CK06-06</strain>
    </source>
</reference>
<feature type="non-terminal residue" evidence="3">
    <location>
        <position position="1"/>
    </location>
</feature>
<gene>
    <name evidence="3" type="ORF">S12H4_49336</name>
</gene>
<sequence>TEKQRRERPLAILVENLCEPAGQCVRPQDGLSDADIVIEVTDEGGITRYIAIFGADKIVDVIGPVRSSRQYYSELAFGFDPLYVHFGASGIGYENIDHLGILDLCPIRTKAPFERDTSRGLASEHTAYMKTTELRQAAIDLGYDLDGGKSPLKFKEDALEDERREEDTIIVNFSRPPYQAKYVYDKETNSYIKYVGETPHKDRVSGKQIVVKNIIVQITDVTHDISSEEGHMVVRTTGYGSALFFMD</sequence>